<evidence type="ECO:0000256" key="1">
    <source>
        <dbReference type="ARBA" id="ARBA00022801"/>
    </source>
</evidence>
<dbReference type="EMBL" id="WUUU01000324">
    <property type="protein sequence ID" value="MXR22546.1"/>
    <property type="molecule type" value="Genomic_DNA"/>
</dbReference>
<evidence type="ECO:0000313" key="4">
    <source>
        <dbReference type="Proteomes" id="UP000471521"/>
    </source>
</evidence>
<dbReference type="RefSeq" id="WP_159527840.1">
    <property type="nucleotide sequence ID" value="NZ_WUUU01000324.1"/>
</dbReference>
<protein>
    <submittedName>
        <fullName evidence="3">NUDIX domain-containing protein</fullName>
    </submittedName>
</protein>
<dbReference type="PRINTS" id="PR00502">
    <property type="entry name" value="NUDIXFAMILY"/>
</dbReference>
<dbReference type="Gene3D" id="3.90.79.10">
    <property type="entry name" value="Nucleoside Triphosphate Pyrophosphohydrolase"/>
    <property type="match status" value="1"/>
</dbReference>
<dbReference type="PROSITE" id="PS00893">
    <property type="entry name" value="NUDIX_BOX"/>
    <property type="match status" value="1"/>
</dbReference>
<dbReference type="GO" id="GO:0016787">
    <property type="term" value="F:hydrolase activity"/>
    <property type="evidence" value="ECO:0007669"/>
    <property type="project" value="UniProtKB-KW"/>
</dbReference>
<dbReference type="PANTHER" id="PTHR43736">
    <property type="entry name" value="ADP-RIBOSE PYROPHOSPHATASE"/>
    <property type="match status" value="1"/>
</dbReference>
<keyword evidence="4" id="KW-1185">Reference proteome</keyword>
<name>A0A6B0SQ12_9EURY</name>
<keyword evidence="1" id="KW-0378">Hydrolase</keyword>
<dbReference type="OrthoDB" id="40462at2157"/>
<evidence type="ECO:0000313" key="3">
    <source>
        <dbReference type="EMBL" id="MXR22546.1"/>
    </source>
</evidence>
<dbReference type="Pfam" id="PF00293">
    <property type="entry name" value="NUDIX"/>
    <property type="match status" value="1"/>
</dbReference>
<organism evidence="3 4">
    <name type="scientific">Halobacterium bonnevillei</name>
    <dbReference type="NCBI Taxonomy" id="2692200"/>
    <lineage>
        <taxon>Archaea</taxon>
        <taxon>Methanobacteriati</taxon>
        <taxon>Methanobacteriota</taxon>
        <taxon>Stenosarchaea group</taxon>
        <taxon>Halobacteria</taxon>
        <taxon>Halobacteriales</taxon>
        <taxon>Halobacteriaceae</taxon>
        <taxon>Halobacterium</taxon>
    </lineage>
</organism>
<comment type="caution">
    <text evidence="3">The sequence shown here is derived from an EMBL/GenBank/DDBJ whole genome shotgun (WGS) entry which is preliminary data.</text>
</comment>
<reference evidence="3 4" key="1">
    <citation type="submission" date="2019-12" db="EMBL/GenBank/DDBJ databases">
        <title>Isolation and characterization of three novel carbon monoxide-oxidizing members of Halobacteria from salione crusts and soils.</title>
        <authorList>
            <person name="Myers M.R."/>
            <person name="King G.M."/>
        </authorList>
    </citation>
    <scope>NUCLEOTIDE SEQUENCE [LARGE SCALE GENOMIC DNA]</scope>
    <source>
        <strain evidence="3 4">PCN9</strain>
    </source>
</reference>
<gene>
    <name evidence="3" type="ORF">GRX66_18920</name>
</gene>
<evidence type="ECO:0000259" key="2">
    <source>
        <dbReference type="PROSITE" id="PS51462"/>
    </source>
</evidence>
<dbReference type="InterPro" id="IPR015797">
    <property type="entry name" value="NUDIX_hydrolase-like_dom_sf"/>
</dbReference>
<dbReference type="PANTHER" id="PTHR43736:SF1">
    <property type="entry name" value="DIHYDRONEOPTERIN TRIPHOSPHATE DIPHOSPHATASE"/>
    <property type="match status" value="1"/>
</dbReference>
<dbReference type="InterPro" id="IPR020084">
    <property type="entry name" value="NUDIX_hydrolase_CS"/>
</dbReference>
<dbReference type="InterPro" id="IPR020476">
    <property type="entry name" value="Nudix_hydrolase"/>
</dbReference>
<proteinExistence type="predicted"/>
<dbReference type="AlphaFoldDB" id="A0A6B0SQ12"/>
<accession>A0A6B0SQ12</accession>
<sequence length="171" mass="18590">MIPEYCPRCGTELGERRVDGRQRKWCPSCERPEFRNAVPVAGTAVVDDEGRVLLVRRGVDPGAGEWSTPAGHLEVEEEPRIAAARELREETGLTADPADMVLVEATQLEPFGEKHVVSVGYAVAASNTTGTPTAGSDATAVEWVDHGRLEETVVRPHVPRRVHAAIEALFD</sequence>
<dbReference type="InterPro" id="IPR000086">
    <property type="entry name" value="NUDIX_hydrolase_dom"/>
</dbReference>
<dbReference type="PROSITE" id="PS51462">
    <property type="entry name" value="NUDIX"/>
    <property type="match status" value="1"/>
</dbReference>
<dbReference type="SUPFAM" id="SSF55811">
    <property type="entry name" value="Nudix"/>
    <property type="match status" value="1"/>
</dbReference>
<feature type="domain" description="Nudix hydrolase" evidence="2">
    <location>
        <begin position="36"/>
        <end position="167"/>
    </location>
</feature>
<dbReference type="Proteomes" id="UP000471521">
    <property type="component" value="Unassembled WGS sequence"/>
</dbReference>